<proteinExistence type="predicted"/>
<evidence type="ECO:0000313" key="5">
    <source>
        <dbReference type="EMBL" id="CAD9457209.1"/>
    </source>
</evidence>
<sequence length="123" mass="13562">MVQWGIPGKPSIAAEWRDKKIKDDPVVKSNERGTITFATSGTDSRTTQVFINFVDNTNLDGMGFSPFGKVVKGMDVVDAIYAGHGETPNQGRIQAEGNRYLKKTFPKLSYITHAAIVDKTEEL</sequence>
<dbReference type="EC" id="5.2.1.8" evidence="1"/>
<dbReference type="PANTHER" id="PTHR43246">
    <property type="entry name" value="PEPTIDYL-PROLYL CIS-TRANS ISOMERASE CYP38, CHLOROPLASTIC"/>
    <property type="match status" value="1"/>
</dbReference>
<dbReference type="PROSITE" id="PS50072">
    <property type="entry name" value="CSA_PPIASE_2"/>
    <property type="match status" value="1"/>
</dbReference>
<dbReference type="Gene3D" id="2.40.100.10">
    <property type="entry name" value="Cyclophilin-like"/>
    <property type="match status" value="1"/>
</dbReference>
<keyword evidence="3" id="KW-0413">Isomerase</keyword>
<dbReference type="EMBL" id="HBGS01045046">
    <property type="protein sequence ID" value="CAD9457209.1"/>
    <property type="molecule type" value="Transcribed_RNA"/>
</dbReference>
<dbReference type="Pfam" id="PF00160">
    <property type="entry name" value="Pro_isomerase"/>
    <property type="match status" value="1"/>
</dbReference>
<dbReference type="AlphaFoldDB" id="A0A7S2DKL8"/>
<feature type="domain" description="PPIase cyclophilin-type" evidence="4">
    <location>
        <begin position="1"/>
        <end position="80"/>
    </location>
</feature>
<gene>
    <name evidence="5" type="ORF">DSPE1174_LOCUS23251</name>
</gene>
<dbReference type="GO" id="GO:0003755">
    <property type="term" value="F:peptidyl-prolyl cis-trans isomerase activity"/>
    <property type="evidence" value="ECO:0007669"/>
    <property type="project" value="UniProtKB-KW"/>
</dbReference>
<dbReference type="InterPro" id="IPR002130">
    <property type="entry name" value="Cyclophilin-type_PPIase_dom"/>
</dbReference>
<evidence type="ECO:0000256" key="1">
    <source>
        <dbReference type="ARBA" id="ARBA00013194"/>
    </source>
</evidence>
<accession>A0A7S2DKL8</accession>
<reference evidence="5" key="1">
    <citation type="submission" date="2021-01" db="EMBL/GenBank/DDBJ databases">
        <authorList>
            <person name="Corre E."/>
            <person name="Pelletier E."/>
            <person name="Niang G."/>
            <person name="Scheremetjew M."/>
            <person name="Finn R."/>
            <person name="Kale V."/>
            <person name="Holt S."/>
            <person name="Cochrane G."/>
            <person name="Meng A."/>
            <person name="Brown T."/>
            <person name="Cohen L."/>
        </authorList>
    </citation>
    <scope>NUCLEOTIDE SEQUENCE</scope>
    <source>
        <strain evidence="5">CCMP1381</strain>
    </source>
</reference>
<protein>
    <recommendedName>
        <fullName evidence="1">peptidylprolyl isomerase</fullName>
        <ecNumber evidence="1">5.2.1.8</ecNumber>
    </recommendedName>
</protein>
<name>A0A7S2DKL8_9STRA</name>
<organism evidence="5">
    <name type="scientific">Octactis speculum</name>
    <dbReference type="NCBI Taxonomy" id="3111310"/>
    <lineage>
        <taxon>Eukaryota</taxon>
        <taxon>Sar</taxon>
        <taxon>Stramenopiles</taxon>
        <taxon>Ochrophyta</taxon>
        <taxon>Dictyochophyceae</taxon>
        <taxon>Dictyochales</taxon>
        <taxon>Dictyochaceae</taxon>
        <taxon>Octactis</taxon>
    </lineage>
</organism>
<dbReference type="InterPro" id="IPR029000">
    <property type="entry name" value="Cyclophilin-like_dom_sf"/>
</dbReference>
<evidence type="ECO:0000256" key="2">
    <source>
        <dbReference type="ARBA" id="ARBA00023110"/>
    </source>
</evidence>
<keyword evidence="2" id="KW-0697">Rotamase</keyword>
<evidence type="ECO:0000259" key="4">
    <source>
        <dbReference type="PROSITE" id="PS50072"/>
    </source>
</evidence>
<evidence type="ECO:0000256" key="3">
    <source>
        <dbReference type="ARBA" id="ARBA00023235"/>
    </source>
</evidence>
<dbReference type="SUPFAM" id="SSF50891">
    <property type="entry name" value="Cyclophilin-like"/>
    <property type="match status" value="1"/>
</dbReference>
<dbReference type="InterPro" id="IPR044665">
    <property type="entry name" value="E_coli_cyclophilin_A-like"/>
</dbReference>